<keyword evidence="3 6" id="KW-0812">Transmembrane</keyword>
<evidence type="ECO:0000256" key="1">
    <source>
        <dbReference type="ARBA" id="ARBA00004141"/>
    </source>
</evidence>
<keyword evidence="5 6" id="KW-0472">Membrane</keyword>
<dbReference type="InterPro" id="IPR000109">
    <property type="entry name" value="POT_fam"/>
</dbReference>
<dbReference type="GO" id="GO:0016020">
    <property type="term" value="C:membrane"/>
    <property type="evidence" value="ECO:0007669"/>
    <property type="project" value="UniProtKB-SubCell"/>
</dbReference>
<feature type="transmembrane region" description="Helical" evidence="6">
    <location>
        <begin position="100"/>
        <end position="119"/>
    </location>
</feature>
<keyword evidence="4 6" id="KW-1133">Transmembrane helix</keyword>
<dbReference type="Proteomes" id="UP000825729">
    <property type="component" value="Unassembled WGS sequence"/>
</dbReference>
<keyword evidence="8" id="KW-1185">Reference proteome</keyword>
<comment type="subcellular location">
    <subcellularLocation>
        <location evidence="1">Membrane</location>
        <topology evidence="1">Multi-pass membrane protein</topology>
    </subcellularLocation>
</comment>
<dbReference type="PANTHER" id="PTHR11654">
    <property type="entry name" value="OLIGOPEPTIDE TRANSPORTER-RELATED"/>
    <property type="match status" value="1"/>
</dbReference>
<evidence type="ECO:0000256" key="2">
    <source>
        <dbReference type="ARBA" id="ARBA00005982"/>
    </source>
</evidence>
<evidence type="ECO:0000313" key="8">
    <source>
        <dbReference type="Proteomes" id="UP000825729"/>
    </source>
</evidence>
<accession>A0AAV7EJQ5</accession>
<sequence>MLTFQAHYDQLRPAKGREPSPSQATMLYIGLYAMAIGWVMGGLKAPLPAHGADQLDHANQRLMSTFFNWFFFCLCSGAMLAVTIVVWVQDNVGWEWGFGMNVVALSLGLLIFGAGLPFYRHKKPVGSAINYPDNEGLNLLN</sequence>
<evidence type="ECO:0000256" key="6">
    <source>
        <dbReference type="SAM" id="Phobius"/>
    </source>
</evidence>
<evidence type="ECO:0000256" key="5">
    <source>
        <dbReference type="ARBA" id="ARBA00023136"/>
    </source>
</evidence>
<evidence type="ECO:0000256" key="4">
    <source>
        <dbReference type="ARBA" id="ARBA00022989"/>
    </source>
</evidence>
<organism evidence="7 8">
    <name type="scientific">Aristolochia fimbriata</name>
    <name type="common">White veined hardy Dutchman's pipe vine</name>
    <dbReference type="NCBI Taxonomy" id="158543"/>
    <lineage>
        <taxon>Eukaryota</taxon>
        <taxon>Viridiplantae</taxon>
        <taxon>Streptophyta</taxon>
        <taxon>Embryophyta</taxon>
        <taxon>Tracheophyta</taxon>
        <taxon>Spermatophyta</taxon>
        <taxon>Magnoliopsida</taxon>
        <taxon>Magnoliidae</taxon>
        <taxon>Piperales</taxon>
        <taxon>Aristolochiaceae</taxon>
        <taxon>Aristolochia</taxon>
    </lineage>
</organism>
<dbReference type="GO" id="GO:0022857">
    <property type="term" value="F:transmembrane transporter activity"/>
    <property type="evidence" value="ECO:0007669"/>
    <property type="project" value="InterPro"/>
</dbReference>
<gene>
    <name evidence="7" type="ORF">H6P81_014060</name>
</gene>
<feature type="transmembrane region" description="Helical" evidence="6">
    <location>
        <begin position="26"/>
        <end position="45"/>
    </location>
</feature>
<dbReference type="Gene3D" id="1.20.1250.20">
    <property type="entry name" value="MFS general substrate transporter like domains"/>
    <property type="match status" value="1"/>
</dbReference>
<feature type="transmembrane region" description="Helical" evidence="6">
    <location>
        <begin position="66"/>
        <end position="88"/>
    </location>
</feature>
<evidence type="ECO:0000313" key="7">
    <source>
        <dbReference type="EMBL" id="KAG9447932.1"/>
    </source>
</evidence>
<dbReference type="SUPFAM" id="SSF103473">
    <property type="entry name" value="MFS general substrate transporter"/>
    <property type="match status" value="1"/>
</dbReference>
<evidence type="ECO:0000256" key="3">
    <source>
        <dbReference type="ARBA" id="ARBA00022692"/>
    </source>
</evidence>
<dbReference type="AlphaFoldDB" id="A0AAV7EJQ5"/>
<dbReference type="EMBL" id="JAINDJ010000005">
    <property type="protein sequence ID" value="KAG9447932.1"/>
    <property type="molecule type" value="Genomic_DNA"/>
</dbReference>
<reference evidence="7 8" key="1">
    <citation type="submission" date="2021-07" db="EMBL/GenBank/DDBJ databases">
        <title>The Aristolochia fimbriata genome: insights into angiosperm evolution, floral development and chemical biosynthesis.</title>
        <authorList>
            <person name="Jiao Y."/>
        </authorList>
    </citation>
    <scope>NUCLEOTIDE SEQUENCE [LARGE SCALE GENOMIC DNA]</scope>
    <source>
        <strain evidence="7">IBCAS-2021</strain>
        <tissue evidence="7">Leaf</tissue>
    </source>
</reference>
<protein>
    <submittedName>
        <fullName evidence="7">Uncharacterized protein</fullName>
    </submittedName>
</protein>
<comment type="similarity">
    <text evidence="2">Belongs to the major facilitator superfamily. Proton-dependent oligopeptide transporter (POT/PTR) (TC 2.A.17) family.</text>
</comment>
<proteinExistence type="inferred from homology"/>
<name>A0AAV7EJQ5_ARIFI</name>
<dbReference type="Pfam" id="PF00854">
    <property type="entry name" value="PTR2"/>
    <property type="match status" value="1"/>
</dbReference>
<comment type="caution">
    <text evidence="7">The sequence shown here is derived from an EMBL/GenBank/DDBJ whole genome shotgun (WGS) entry which is preliminary data.</text>
</comment>
<dbReference type="InterPro" id="IPR036259">
    <property type="entry name" value="MFS_trans_sf"/>
</dbReference>